<dbReference type="AlphaFoldDB" id="A0A645EJI8"/>
<evidence type="ECO:0000256" key="2">
    <source>
        <dbReference type="ARBA" id="ARBA00004496"/>
    </source>
</evidence>
<dbReference type="InterPro" id="IPR000023">
    <property type="entry name" value="Phosphofructokinase_dom"/>
</dbReference>
<keyword evidence="10" id="KW-0067">ATP-binding</keyword>
<sequence length="288" mass="32269">MLDLVENDIQCVYIPKTMDLDLQSYSVGGDSTIYRIAKFINDLRTTAITHNRIIILEVFGRYAGHTALRGGIGADADCILIPEIGVDFEIVYQHFKKTFSDRLQKSDLNAASYSIVVAEGTKDKNGTYFIDSSSGVDSFGHQKLSGVGAFIKQMLQDYSKKDNEYWKNIFIDNGIYVEGINYLPEIRDINPGHLVRCGESTPYDVSFGKQCGGSAVLLLINGISGVTVLGLTDGEIRYMEIEEAIKQRYVDLKDVEFYENLGVCFGRELTTEYTATFKKISGKIERYM</sequence>
<accession>A0A645EJI8</accession>
<dbReference type="PRINTS" id="PR00476">
    <property type="entry name" value="PHFRCTKINASE"/>
</dbReference>
<proteinExistence type="predicted"/>
<keyword evidence="11" id="KW-0460">Magnesium</keyword>
<dbReference type="EMBL" id="VSSQ01047902">
    <property type="protein sequence ID" value="MPN01927.1"/>
    <property type="molecule type" value="Genomic_DNA"/>
</dbReference>
<evidence type="ECO:0000256" key="1">
    <source>
        <dbReference type="ARBA" id="ARBA00001946"/>
    </source>
</evidence>
<dbReference type="PANTHER" id="PTHR13697">
    <property type="entry name" value="PHOSPHOFRUCTOKINASE"/>
    <property type="match status" value="1"/>
</dbReference>
<dbReference type="Pfam" id="PF00365">
    <property type="entry name" value="PFK"/>
    <property type="match status" value="1"/>
</dbReference>
<keyword evidence="12" id="KW-0324">Glycolysis</keyword>
<name>A0A645EJI8_9ZZZZ</name>
<keyword evidence="7" id="KW-0479">Metal-binding</keyword>
<dbReference type="GO" id="GO:0046872">
    <property type="term" value="F:metal ion binding"/>
    <property type="evidence" value="ECO:0007669"/>
    <property type="project" value="UniProtKB-KW"/>
</dbReference>
<dbReference type="PANTHER" id="PTHR13697:SF4">
    <property type="entry name" value="ATP-DEPENDENT 6-PHOSPHOFRUCTOKINASE"/>
    <property type="match status" value="1"/>
</dbReference>
<dbReference type="EC" id="2.7.1.11" evidence="4"/>
<dbReference type="InterPro" id="IPR035966">
    <property type="entry name" value="PKF_sf"/>
</dbReference>
<feature type="domain" description="Phosphofructokinase" evidence="14">
    <location>
        <begin position="5"/>
        <end position="218"/>
    </location>
</feature>
<dbReference type="GO" id="GO:0006002">
    <property type="term" value="P:fructose 6-phosphate metabolic process"/>
    <property type="evidence" value="ECO:0007669"/>
    <property type="project" value="InterPro"/>
</dbReference>
<evidence type="ECO:0000256" key="9">
    <source>
        <dbReference type="ARBA" id="ARBA00022777"/>
    </source>
</evidence>
<organism evidence="15">
    <name type="scientific">bioreactor metagenome</name>
    <dbReference type="NCBI Taxonomy" id="1076179"/>
    <lineage>
        <taxon>unclassified sequences</taxon>
        <taxon>metagenomes</taxon>
        <taxon>ecological metagenomes</taxon>
    </lineage>
</organism>
<evidence type="ECO:0000256" key="6">
    <source>
        <dbReference type="ARBA" id="ARBA00022679"/>
    </source>
</evidence>
<evidence type="ECO:0000256" key="10">
    <source>
        <dbReference type="ARBA" id="ARBA00022840"/>
    </source>
</evidence>
<dbReference type="GO" id="GO:0030388">
    <property type="term" value="P:fructose 1,6-bisphosphate metabolic process"/>
    <property type="evidence" value="ECO:0007669"/>
    <property type="project" value="TreeGrafter"/>
</dbReference>
<dbReference type="GO" id="GO:0016208">
    <property type="term" value="F:AMP binding"/>
    <property type="evidence" value="ECO:0007669"/>
    <property type="project" value="TreeGrafter"/>
</dbReference>
<comment type="pathway">
    <text evidence="3">Carbohydrate degradation; glycolysis; D-glyceraldehyde 3-phosphate and glycerone phosphate from D-glucose: step 3/4.</text>
</comment>
<keyword evidence="6 15" id="KW-0808">Transferase</keyword>
<dbReference type="GO" id="GO:0003872">
    <property type="term" value="F:6-phosphofructokinase activity"/>
    <property type="evidence" value="ECO:0007669"/>
    <property type="project" value="UniProtKB-EC"/>
</dbReference>
<evidence type="ECO:0000313" key="15">
    <source>
        <dbReference type="EMBL" id="MPN01927.1"/>
    </source>
</evidence>
<dbReference type="GO" id="GO:0070095">
    <property type="term" value="F:fructose-6-phosphate binding"/>
    <property type="evidence" value="ECO:0007669"/>
    <property type="project" value="TreeGrafter"/>
</dbReference>
<comment type="catalytic activity">
    <reaction evidence="13">
        <text>beta-D-fructose 6-phosphate + ATP = beta-D-fructose 1,6-bisphosphate + ADP + H(+)</text>
        <dbReference type="Rhea" id="RHEA:16109"/>
        <dbReference type="ChEBI" id="CHEBI:15378"/>
        <dbReference type="ChEBI" id="CHEBI:30616"/>
        <dbReference type="ChEBI" id="CHEBI:32966"/>
        <dbReference type="ChEBI" id="CHEBI:57634"/>
        <dbReference type="ChEBI" id="CHEBI:456216"/>
        <dbReference type="EC" id="2.7.1.11"/>
    </reaction>
</comment>
<dbReference type="SUPFAM" id="SSF53784">
    <property type="entry name" value="Phosphofructokinase"/>
    <property type="match status" value="1"/>
</dbReference>
<keyword evidence="8" id="KW-0547">Nucleotide-binding</keyword>
<dbReference type="GO" id="GO:0005945">
    <property type="term" value="C:6-phosphofructokinase complex"/>
    <property type="evidence" value="ECO:0007669"/>
    <property type="project" value="TreeGrafter"/>
</dbReference>
<comment type="cofactor">
    <cofactor evidence="1">
        <name>Mg(2+)</name>
        <dbReference type="ChEBI" id="CHEBI:18420"/>
    </cofactor>
</comment>
<evidence type="ECO:0000259" key="14">
    <source>
        <dbReference type="Pfam" id="PF00365"/>
    </source>
</evidence>
<dbReference type="UniPathway" id="UPA00109">
    <property type="reaction ID" value="UER00182"/>
</dbReference>
<dbReference type="GO" id="GO:0061621">
    <property type="term" value="P:canonical glycolysis"/>
    <property type="evidence" value="ECO:0007669"/>
    <property type="project" value="TreeGrafter"/>
</dbReference>
<protein>
    <recommendedName>
        <fullName evidence="4">6-phosphofructokinase</fullName>
        <ecNumber evidence="4">2.7.1.11</ecNumber>
    </recommendedName>
</protein>
<dbReference type="Gene3D" id="3.40.50.460">
    <property type="entry name" value="Phosphofructokinase domain"/>
    <property type="match status" value="1"/>
</dbReference>
<evidence type="ECO:0000256" key="12">
    <source>
        <dbReference type="ARBA" id="ARBA00023152"/>
    </source>
</evidence>
<evidence type="ECO:0000256" key="13">
    <source>
        <dbReference type="ARBA" id="ARBA00048070"/>
    </source>
</evidence>
<evidence type="ECO:0000256" key="11">
    <source>
        <dbReference type="ARBA" id="ARBA00022842"/>
    </source>
</evidence>
<keyword evidence="9" id="KW-0418">Kinase</keyword>
<evidence type="ECO:0000256" key="8">
    <source>
        <dbReference type="ARBA" id="ARBA00022741"/>
    </source>
</evidence>
<evidence type="ECO:0000256" key="7">
    <source>
        <dbReference type="ARBA" id="ARBA00022723"/>
    </source>
</evidence>
<gene>
    <name evidence="15" type="primary">pfp_34</name>
    <name evidence="15" type="ORF">SDC9_149140</name>
</gene>
<comment type="caution">
    <text evidence="15">The sequence shown here is derived from an EMBL/GenBank/DDBJ whole genome shotgun (WGS) entry which is preliminary data.</text>
</comment>
<comment type="subcellular location">
    <subcellularLocation>
        <location evidence="2">Cytoplasm</location>
    </subcellularLocation>
</comment>
<keyword evidence="5" id="KW-0963">Cytoplasm</keyword>
<reference evidence="15" key="1">
    <citation type="submission" date="2019-08" db="EMBL/GenBank/DDBJ databases">
        <authorList>
            <person name="Kucharzyk K."/>
            <person name="Murdoch R.W."/>
            <person name="Higgins S."/>
            <person name="Loffler F."/>
        </authorList>
    </citation>
    <scope>NUCLEOTIDE SEQUENCE</scope>
</reference>
<dbReference type="GO" id="GO:0048029">
    <property type="term" value="F:monosaccharide binding"/>
    <property type="evidence" value="ECO:0007669"/>
    <property type="project" value="TreeGrafter"/>
</dbReference>
<evidence type="ECO:0000256" key="4">
    <source>
        <dbReference type="ARBA" id="ARBA00012055"/>
    </source>
</evidence>
<dbReference type="InterPro" id="IPR022953">
    <property type="entry name" value="ATP_PFK"/>
</dbReference>
<evidence type="ECO:0000256" key="3">
    <source>
        <dbReference type="ARBA" id="ARBA00004679"/>
    </source>
</evidence>
<evidence type="ECO:0000256" key="5">
    <source>
        <dbReference type="ARBA" id="ARBA00022490"/>
    </source>
</evidence>
<dbReference type="GO" id="GO:0005524">
    <property type="term" value="F:ATP binding"/>
    <property type="evidence" value="ECO:0007669"/>
    <property type="project" value="UniProtKB-KW"/>
</dbReference>
<dbReference type="GO" id="GO:0042802">
    <property type="term" value="F:identical protein binding"/>
    <property type="evidence" value="ECO:0007669"/>
    <property type="project" value="TreeGrafter"/>
</dbReference>